<dbReference type="AlphaFoldDB" id="A0AAW4FL69"/>
<dbReference type="Gene3D" id="1.10.260.40">
    <property type="entry name" value="lambda repressor-like DNA-binding domains"/>
    <property type="match status" value="1"/>
</dbReference>
<dbReference type="CDD" id="cd02209">
    <property type="entry name" value="cupin_XRE_C"/>
    <property type="match status" value="1"/>
</dbReference>
<evidence type="ECO:0000259" key="2">
    <source>
        <dbReference type="PROSITE" id="PS50943"/>
    </source>
</evidence>
<dbReference type="InterPro" id="IPR010982">
    <property type="entry name" value="Lambda_DNA-bd_dom_sf"/>
</dbReference>
<dbReference type="GO" id="GO:0005829">
    <property type="term" value="C:cytosol"/>
    <property type="evidence" value="ECO:0007669"/>
    <property type="project" value="TreeGrafter"/>
</dbReference>
<dbReference type="InterPro" id="IPR001387">
    <property type="entry name" value="Cro/C1-type_HTH"/>
</dbReference>
<dbReference type="Proteomes" id="UP000744980">
    <property type="component" value="Unassembled WGS sequence"/>
</dbReference>
<keyword evidence="4" id="KW-1185">Reference proteome</keyword>
<dbReference type="SUPFAM" id="SSF47413">
    <property type="entry name" value="lambda repressor-like DNA-binding domains"/>
    <property type="match status" value="1"/>
</dbReference>
<keyword evidence="1" id="KW-0238">DNA-binding</keyword>
<dbReference type="SUPFAM" id="SSF51182">
    <property type="entry name" value="RmlC-like cupins"/>
    <property type="match status" value="1"/>
</dbReference>
<accession>A0AAW4FL69</accession>
<dbReference type="EMBL" id="WXFA01000007">
    <property type="protein sequence ID" value="MBM3091831.1"/>
    <property type="molecule type" value="Genomic_DNA"/>
</dbReference>
<dbReference type="GO" id="GO:0003700">
    <property type="term" value="F:DNA-binding transcription factor activity"/>
    <property type="evidence" value="ECO:0007669"/>
    <property type="project" value="TreeGrafter"/>
</dbReference>
<organism evidence="3 4">
    <name type="scientific">Ensifer canadensis</name>
    <dbReference type="NCBI Taxonomy" id="555315"/>
    <lineage>
        <taxon>Bacteria</taxon>
        <taxon>Pseudomonadati</taxon>
        <taxon>Pseudomonadota</taxon>
        <taxon>Alphaproteobacteria</taxon>
        <taxon>Hyphomicrobiales</taxon>
        <taxon>Rhizobiaceae</taxon>
        <taxon>Sinorhizobium/Ensifer group</taxon>
        <taxon>Ensifer</taxon>
    </lineage>
</organism>
<gene>
    <name evidence="3" type="ORF">GFB56_13500</name>
</gene>
<dbReference type="InterPro" id="IPR050807">
    <property type="entry name" value="TransReg_Diox_bact_type"/>
</dbReference>
<dbReference type="RefSeq" id="WP_113567453.1">
    <property type="nucleotide sequence ID" value="NZ_CP083371.1"/>
</dbReference>
<dbReference type="InterPro" id="IPR014710">
    <property type="entry name" value="RmlC-like_jellyroll"/>
</dbReference>
<dbReference type="PROSITE" id="PS50943">
    <property type="entry name" value="HTH_CROC1"/>
    <property type="match status" value="1"/>
</dbReference>
<dbReference type="GO" id="GO:0003677">
    <property type="term" value="F:DNA binding"/>
    <property type="evidence" value="ECO:0007669"/>
    <property type="project" value="UniProtKB-KW"/>
</dbReference>
<comment type="caution">
    <text evidence="3">The sequence shown here is derived from an EMBL/GenBank/DDBJ whole genome shotgun (WGS) entry which is preliminary data.</text>
</comment>
<evidence type="ECO:0000313" key="4">
    <source>
        <dbReference type="Proteomes" id="UP000744980"/>
    </source>
</evidence>
<dbReference type="CDD" id="cd00093">
    <property type="entry name" value="HTH_XRE"/>
    <property type="match status" value="1"/>
</dbReference>
<dbReference type="PANTHER" id="PTHR46797:SF25">
    <property type="entry name" value="TRANSCRIPTIONAL REGULATOR"/>
    <property type="match status" value="1"/>
</dbReference>
<feature type="domain" description="HTH cro/C1-type" evidence="2">
    <location>
        <begin position="30"/>
        <end position="84"/>
    </location>
</feature>
<evidence type="ECO:0000256" key="1">
    <source>
        <dbReference type="ARBA" id="ARBA00023125"/>
    </source>
</evidence>
<dbReference type="InterPro" id="IPR013096">
    <property type="entry name" value="Cupin_2"/>
</dbReference>
<proteinExistence type="predicted"/>
<dbReference type="Gene3D" id="2.60.120.10">
    <property type="entry name" value="Jelly Rolls"/>
    <property type="match status" value="1"/>
</dbReference>
<evidence type="ECO:0000313" key="3">
    <source>
        <dbReference type="EMBL" id="MBM3091831.1"/>
    </source>
</evidence>
<name>A0AAW4FL69_9HYPH</name>
<sequence>MPLDTDEAPAANAGAPLTDMPAAATIGQMLRARRKEIGKTMKQVAREAGLTEGFISQIERGISTPSLISLYNVANALGTSVDTFLSQPPQHAHSIVSHAGERRGYNVETKERVYELLERGFPGAQLNGCITHMPAGYASELTSHEGEDFLYLIEGEMLYEIDGKEYVLKAGDTLHFPSSLPHRARNIGAGPARELWVGTTRIIAEQ</sequence>
<dbReference type="Pfam" id="PF07883">
    <property type="entry name" value="Cupin_2"/>
    <property type="match status" value="1"/>
</dbReference>
<reference evidence="3 4" key="1">
    <citation type="submission" date="2020-01" db="EMBL/GenBank/DDBJ databases">
        <title>Draft genome assembly of Ensifer adhaerens T173.</title>
        <authorList>
            <person name="Craig J.E."/>
            <person name="Stinchcombe J.R."/>
        </authorList>
    </citation>
    <scope>NUCLEOTIDE SEQUENCE [LARGE SCALE GENOMIC DNA]</scope>
    <source>
        <strain evidence="3 4">T173</strain>
    </source>
</reference>
<dbReference type="PANTHER" id="PTHR46797">
    <property type="entry name" value="HTH-TYPE TRANSCRIPTIONAL REGULATOR"/>
    <property type="match status" value="1"/>
</dbReference>
<dbReference type="Pfam" id="PF01381">
    <property type="entry name" value="HTH_3"/>
    <property type="match status" value="1"/>
</dbReference>
<dbReference type="SMART" id="SM00530">
    <property type="entry name" value="HTH_XRE"/>
    <property type="match status" value="1"/>
</dbReference>
<dbReference type="InterPro" id="IPR011051">
    <property type="entry name" value="RmlC_Cupin_sf"/>
</dbReference>
<protein>
    <submittedName>
        <fullName evidence="3">Cupin domain-containing protein</fullName>
    </submittedName>
</protein>